<dbReference type="InterPro" id="IPR058792">
    <property type="entry name" value="Beta-barrel_RND_2"/>
</dbReference>
<sequence length="345" mass="39293">MKLSLILALTLAFTSLNATLNQANNETPNNKESAQAPTPKSKTHFNISTIKVIEKEFAQSRRYYATLEPDERLIFSQNVRFDGYVEKLYTNRTYTPVKKGDKLLTIYSPELVSVQSELLSSLKFNHQVDAIKEKLRLLGLENSSIEKVISTHKVQNEINIYSRFNGIIFRKSKDLNEGSFIKKGQELFQIIDLTKLWAITKVNQEDLEFLKGVNKATLFVEGVKNKQEITLENINPIVNEKDKMLEARFNVPNTKLLYYPNMFAQVEIFQKARKMKILPKEAVLIKEGKAIVFKKDDFGLTPLEIKATRLSDGSYEVLEGLDVGEEVANNALFVLDADAQNNGDY</sequence>
<dbReference type="EMBL" id="CP003479">
    <property type="protein sequence ID" value="AFI03454.1"/>
    <property type="molecule type" value="Genomic_DNA"/>
</dbReference>
<dbReference type="InterPro" id="IPR058790">
    <property type="entry name" value="BSH_CusB"/>
</dbReference>
<dbReference type="AlphaFoldDB" id="I0EKI5"/>
<dbReference type="InterPro" id="IPR051909">
    <property type="entry name" value="MFP_Cation_Efflux"/>
</dbReference>
<feature type="signal peptide" evidence="2">
    <location>
        <begin position="1"/>
        <end position="18"/>
    </location>
</feature>
<dbReference type="STRING" id="182217.HCW_00805"/>
<dbReference type="GO" id="GO:0030288">
    <property type="term" value="C:outer membrane-bounded periplasmic space"/>
    <property type="evidence" value="ECO:0007669"/>
    <property type="project" value="TreeGrafter"/>
</dbReference>
<feature type="domain" description="CusB-like barrel-sandwich hybrid" evidence="4">
    <location>
        <begin position="80"/>
        <end position="190"/>
    </location>
</feature>
<gene>
    <name evidence="7" type="ordered locus">HCW_00805</name>
</gene>
<dbReference type="Pfam" id="PF25869">
    <property type="entry name" value="3HB_CusB"/>
    <property type="match status" value="1"/>
</dbReference>
<dbReference type="PATRIC" id="fig|182217.3.peg.168"/>
<dbReference type="KEGG" id="hce:HCW_00805"/>
<evidence type="ECO:0000313" key="7">
    <source>
        <dbReference type="EMBL" id="AFI03454.1"/>
    </source>
</evidence>
<dbReference type="PANTHER" id="PTHR30097:SF15">
    <property type="entry name" value="CATION EFFLUX SYSTEM PROTEIN CUSB"/>
    <property type="match status" value="1"/>
</dbReference>
<feature type="chain" id="PRO_5003625769" evidence="2">
    <location>
        <begin position="19"/>
        <end position="345"/>
    </location>
</feature>
<reference evidence="8" key="1">
    <citation type="submission" date="2012-04" db="EMBL/GenBank/DDBJ databases">
        <title>Complete genome sequence of Helicobacter cetorum strain MIT 00-7128.</title>
        <authorList>
            <person name="Kersulyte D."/>
            <person name="Berg D.E."/>
        </authorList>
    </citation>
    <scope>NUCLEOTIDE SEQUENCE [LARGE SCALE GENOMIC DNA]</scope>
    <source>
        <strain evidence="8">MIT 00-7128</strain>
    </source>
</reference>
<dbReference type="Pfam" id="PF25954">
    <property type="entry name" value="Beta-barrel_RND_2"/>
    <property type="match status" value="1"/>
</dbReference>
<dbReference type="Gene3D" id="2.40.30.170">
    <property type="match status" value="1"/>
</dbReference>
<keyword evidence="8" id="KW-1185">Reference proteome</keyword>
<evidence type="ECO:0000259" key="6">
    <source>
        <dbReference type="Pfam" id="PF25975"/>
    </source>
</evidence>
<keyword evidence="2" id="KW-0732">Signal</keyword>
<dbReference type="GO" id="GO:0060003">
    <property type="term" value="P:copper ion export"/>
    <property type="evidence" value="ECO:0007669"/>
    <property type="project" value="TreeGrafter"/>
</dbReference>
<dbReference type="HOGENOM" id="CLU_018816_13_1_7"/>
<feature type="domain" description="CusB-like beta-barrel" evidence="5">
    <location>
        <begin position="196"/>
        <end position="268"/>
    </location>
</feature>
<organism evidence="7 8">
    <name type="scientific">Helicobacter cetorum (strain ATCC BAA-429 / MIT 00-7128)</name>
    <dbReference type="NCBI Taxonomy" id="182217"/>
    <lineage>
        <taxon>Bacteria</taxon>
        <taxon>Pseudomonadati</taxon>
        <taxon>Campylobacterota</taxon>
        <taxon>Epsilonproteobacteria</taxon>
        <taxon>Campylobacterales</taxon>
        <taxon>Helicobacteraceae</taxon>
        <taxon>Helicobacter</taxon>
    </lineage>
</organism>
<feature type="domain" description="CzcB-like C-terminal circularly permuted SH3-like" evidence="6">
    <location>
        <begin position="279"/>
        <end position="335"/>
    </location>
</feature>
<dbReference type="Pfam" id="PF25975">
    <property type="entry name" value="CzcB_C"/>
    <property type="match status" value="1"/>
</dbReference>
<evidence type="ECO:0000256" key="2">
    <source>
        <dbReference type="SAM" id="SignalP"/>
    </source>
</evidence>
<dbReference type="Gene3D" id="2.40.420.20">
    <property type="match status" value="1"/>
</dbReference>
<dbReference type="RefSeq" id="WP_014660327.1">
    <property type="nucleotide sequence ID" value="NC_017737.1"/>
</dbReference>
<evidence type="ECO:0000313" key="8">
    <source>
        <dbReference type="Proteomes" id="UP000005010"/>
    </source>
</evidence>
<feature type="domain" description="CusB-like three alpha-helical bundle" evidence="3">
    <location>
        <begin position="110"/>
        <end position="156"/>
    </location>
</feature>
<dbReference type="PANTHER" id="PTHR30097">
    <property type="entry name" value="CATION EFFLUX SYSTEM PROTEIN CUSB"/>
    <property type="match status" value="1"/>
</dbReference>
<dbReference type="Pfam" id="PF25919">
    <property type="entry name" value="BSH_CusB"/>
    <property type="match status" value="1"/>
</dbReference>
<evidence type="ECO:0000256" key="1">
    <source>
        <dbReference type="ARBA" id="ARBA00022448"/>
    </source>
</evidence>
<protein>
    <submittedName>
        <fullName evidence="7">Cation efflux system protein</fullName>
    </submittedName>
</protein>
<dbReference type="InterPro" id="IPR058649">
    <property type="entry name" value="CzcB_C"/>
</dbReference>
<keyword evidence="1" id="KW-0813">Transport</keyword>
<evidence type="ECO:0000259" key="5">
    <source>
        <dbReference type="Pfam" id="PF25954"/>
    </source>
</evidence>
<accession>I0EKI5</accession>
<proteinExistence type="predicted"/>
<dbReference type="GO" id="GO:0015679">
    <property type="term" value="P:plasma membrane copper ion transport"/>
    <property type="evidence" value="ECO:0007669"/>
    <property type="project" value="TreeGrafter"/>
</dbReference>
<evidence type="ECO:0000259" key="3">
    <source>
        <dbReference type="Pfam" id="PF25869"/>
    </source>
</evidence>
<evidence type="ECO:0000259" key="4">
    <source>
        <dbReference type="Pfam" id="PF25919"/>
    </source>
</evidence>
<dbReference type="eggNOG" id="COG0845">
    <property type="taxonomic scope" value="Bacteria"/>
</dbReference>
<name>I0EKI5_HELC0</name>
<dbReference type="GO" id="GO:0046914">
    <property type="term" value="F:transition metal ion binding"/>
    <property type="evidence" value="ECO:0007669"/>
    <property type="project" value="TreeGrafter"/>
</dbReference>
<dbReference type="Gene3D" id="6.10.140.730">
    <property type="match status" value="1"/>
</dbReference>
<dbReference type="InterPro" id="IPR058791">
    <property type="entry name" value="3HB_CusB"/>
</dbReference>
<dbReference type="Proteomes" id="UP000005010">
    <property type="component" value="Chromosome"/>
</dbReference>